<organism evidence="2 3">
    <name type="scientific">Evansella alkalicola</name>
    <dbReference type="NCBI Taxonomy" id="745819"/>
    <lineage>
        <taxon>Bacteria</taxon>
        <taxon>Bacillati</taxon>
        <taxon>Bacillota</taxon>
        <taxon>Bacilli</taxon>
        <taxon>Bacillales</taxon>
        <taxon>Bacillaceae</taxon>
        <taxon>Evansella</taxon>
    </lineage>
</organism>
<proteinExistence type="predicted"/>
<accession>A0ABS6JY39</accession>
<keyword evidence="1" id="KW-0472">Membrane</keyword>
<name>A0ABS6JY39_9BACI</name>
<evidence type="ECO:0008006" key="4">
    <source>
        <dbReference type="Google" id="ProtNLM"/>
    </source>
</evidence>
<evidence type="ECO:0000313" key="3">
    <source>
        <dbReference type="Proteomes" id="UP000790580"/>
    </source>
</evidence>
<dbReference type="EMBL" id="JAHQCR010000080">
    <property type="protein sequence ID" value="MBU9723518.1"/>
    <property type="molecule type" value="Genomic_DNA"/>
</dbReference>
<feature type="transmembrane region" description="Helical" evidence="1">
    <location>
        <begin position="20"/>
        <end position="45"/>
    </location>
</feature>
<sequence>MEAIREYFYEIPVFGDLLEYIFSIHPMVGTIIIVVSVILAINKFFIVQFDLNMLKPLFQYFRGMNKDQRYNREREIFYKTASTEKFADWQNKVLIKIYDDLEMVKLFGKSHLAVVHRVAHHIGYPLSGTMEKIAVLKNPQVKESTLDKYQSKYYKVMKANIKKPNLVGFELDEYKLNDKQEILGFSANACTYKQTVTTSHILEYELYRLYKRNKSIVKKSGNEILKKLHYRSKIHEGQTNSEVVLKGQNRHSLLSVQMIIFCWDEKKQTYRVPIIKRSEEVAIKPNYWHIVPAGGFEIFEKEETTNKGIIEDNFDVELTLYRELLEEVFNGRDYESNDEGEVNDIIHKHPVIEELDSYLKNQEAHLEFLGNVTDMMSLRQELSFLLVIDNSYFIKKNFKVNFEGVDFQLVKANKLIQMLEDELLYPSSAGLLALAKESKLIKERELLQDL</sequence>
<evidence type="ECO:0000313" key="2">
    <source>
        <dbReference type="EMBL" id="MBU9723518.1"/>
    </source>
</evidence>
<comment type="caution">
    <text evidence="2">The sequence shown here is derived from an EMBL/GenBank/DDBJ whole genome shotgun (WGS) entry which is preliminary data.</text>
</comment>
<dbReference type="Proteomes" id="UP000790580">
    <property type="component" value="Unassembled WGS sequence"/>
</dbReference>
<keyword evidence="3" id="KW-1185">Reference proteome</keyword>
<gene>
    <name evidence="2" type="ORF">KS407_19050</name>
</gene>
<reference evidence="2 3" key="1">
    <citation type="submission" date="2021-06" db="EMBL/GenBank/DDBJ databases">
        <title>Bacillus sp. RD4P76, an endophyte from a halophyte.</title>
        <authorList>
            <person name="Sun J.-Q."/>
        </authorList>
    </citation>
    <scope>NUCLEOTIDE SEQUENCE [LARGE SCALE GENOMIC DNA]</scope>
    <source>
        <strain evidence="2 3">JCM 17098</strain>
    </source>
</reference>
<evidence type="ECO:0000256" key="1">
    <source>
        <dbReference type="SAM" id="Phobius"/>
    </source>
</evidence>
<keyword evidence="1" id="KW-1133">Transmembrane helix</keyword>
<protein>
    <recommendedName>
        <fullName evidence="4">Nudix hydrolase domain-containing protein</fullName>
    </recommendedName>
</protein>
<dbReference type="RefSeq" id="WP_088076813.1">
    <property type="nucleotide sequence ID" value="NZ_JAHQCR010000080.1"/>
</dbReference>
<keyword evidence="1" id="KW-0812">Transmembrane</keyword>